<evidence type="ECO:0000256" key="2">
    <source>
        <dbReference type="SAM" id="MobiDB-lite"/>
    </source>
</evidence>
<dbReference type="InterPro" id="IPR036236">
    <property type="entry name" value="Znf_C2H2_sf"/>
</dbReference>
<dbReference type="EMBL" id="UYSU01039655">
    <property type="protein sequence ID" value="VDM01550.1"/>
    <property type="molecule type" value="Genomic_DNA"/>
</dbReference>
<keyword evidence="1" id="KW-0863">Zinc-finger</keyword>
<protein>
    <submittedName>
        <fullName evidence="6">C2H2-type domain-containing protein</fullName>
    </submittedName>
</protein>
<dbReference type="PROSITE" id="PS00028">
    <property type="entry name" value="ZINC_FINGER_C2H2_1"/>
    <property type="match status" value="1"/>
</dbReference>
<dbReference type="PROSITE" id="PS50157">
    <property type="entry name" value="ZINC_FINGER_C2H2_2"/>
    <property type="match status" value="1"/>
</dbReference>
<evidence type="ECO:0000259" key="3">
    <source>
        <dbReference type="PROSITE" id="PS50157"/>
    </source>
</evidence>
<evidence type="ECO:0000313" key="6">
    <source>
        <dbReference type="WBParaSite" id="SSLN_0001573101-mRNA-1"/>
    </source>
</evidence>
<dbReference type="Proteomes" id="UP000275846">
    <property type="component" value="Unassembled WGS sequence"/>
</dbReference>
<dbReference type="Gene3D" id="3.30.160.60">
    <property type="entry name" value="Classic Zinc Finger"/>
    <property type="match status" value="1"/>
</dbReference>
<dbReference type="WBParaSite" id="SSLN_0001573101-mRNA-1">
    <property type="protein sequence ID" value="SSLN_0001573101-mRNA-1"/>
    <property type="gene ID" value="SSLN_0001573101"/>
</dbReference>
<dbReference type="AlphaFoldDB" id="A0A183TFB6"/>
<feature type="domain" description="C2H2-type" evidence="3">
    <location>
        <begin position="125"/>
        <end position="152"/>
    </location>
</feature>
<proteinExistence type="predicted"/>
<dbReference type="GO" id="GO:0008270">
    <property type="term" value="F:zinc ion binding"/>
    <property type="evidence" value="ECO:0007669"/>
    <property type="project" value="UniProtKB-KW"/>
</dbReference>
<gene>
    <name evidence="4" type="ORF">SSLN_LOCUS15164</name>
</gene>
<reference evidence="4 5" key="2">
    <citation type="submission" date="2018-11" db="EMBL/GenBank/DDBJ databases">
        <authorList>
            <consortium name="Pathogen Informatics"/>
        </authorList>
    </citation>
    <scope>NUCLEOTIDE SEQUENCE [LARGE SCALE GENOMIC DNA]</scope>
    <source>
        <strain evidence="4 5">NST_G2</strain>
    </source>
</reference>
<name>A0A183TFB6_SCHSO</name>
<dbReference type="SMART" id="SM00355">
    <property type="entry name" value="ZnF_C2H2"/>
    <property type="match status" value="2"/>
</dbReference>
<sequence length="266" mass="29040">MAKRAARRSQALRINTAQALPTCPRCQRLLRARIGLIGHLRTQCNNNPTTSTSATPASDPTMTTTPTTASHFADAPPPRITNAILSPPLISSITMTNTTCLTPTTSVCTSNTTTAPSTSDGDSALTCPHCDRTFTSHIGLIGHLRLHRTETVQLVPVTQTHRRGHRLQFPHCPRAFTHRMGLLGHMRIHESGIHRDAHTFNTLCASINTSHSPPMSLNNRTSSRVPLPLTQYFLTYPVFIVTAHAHHAAAWSVTCESIAQRPANQC</sequence>
<evidence type="ECO:0000313" key="5">
    <source>
        <dbReference type="Proteomes" id="UP000275846"/>
    </source>
</evidence>
<feature type="compositionally biased region" description="Low complexity" evidence="2">
    <location>
        <begin position="48"/>
        <end position="70"/>
    </location>
</feature>
<keyword evidence="1" id="KW-0479">Metal-binding</keyword>
<evidence type="ECO:0000313" key="4">
    <source>
        <dbReference type="EMBL" id="VDM01550.1"/>
    </source>
</evidence>
<evidence type="ECO:0000256" key="1">
    <source>
        <dbReference type="PROSITE-ProRule" id="PRU00042"/>
    </source>
</evidence>
<organism evidence="6">
    <name type="scientific">Schistocephalus solidus</name>
    <name type="common">Tapeworm</name>
    <dbReference type="NCBI Taxonomy" id="70667"/>
    <lineage>
        <taxon>Eukaryota</taxon>
        <taxon>Metazoa</taxon>
        <taxon>Spiralia</taxon>
        <taxon>Lophotrochozoa</taxon>
        <taxon>Platyhelminthes</taxon>
        <taxon>Cestoda</taxon>
        <taxon>Eucestoda</taxon>
        <taxon>Diphyllobothriidea</taxon>
        <taxon>Diphyllobothriidae</taxon>
        <taxon>Schistocephalus</taxon>
    </lineage>
</organism>
<dbReference type="InterPro" id="IPR013087">
    <property type="entry name" value="Znf_C2H2_type"/>
</dbReference>
<keyword evidence="5" id="KW-1185">Reference proteome</keyword>
<dbReference type="SUPFAM" id="SSF57667">
    <property type="entry name" value="beta-beta-alpha zinc fingers"/>
    <property type="match status" value="1"/>
</dbReference>
<keyword evidence="1" id="KW-0862">Zinc</keyword>
<reference evidence="6" key="1">
    <citation type="submission" date="2016-06" db="UniProtKB">
        <authorList>
            <consortium name="WormBaseParasite"/>
        </authorList>
    </citation>
    <scope>IDENTIFICATION</scope>
</reference>
<feature type="region of interest" description="Disordered" evidence="2">
    <location>
        <begin position="42"/>
        <end position="77"/>
    </location>
</feature>
<accession>A0A183TFB6</accession>